<dbReference type="AlphaFoldDB" id="A0AAU9SSK9"/>
<sequence>MEEPYLDCVTLPLLHPGLYTTPQVTTAVKKVIQSVFRGHGTLKNECHPSIKQHGILSDFDPNNNEANNEDYSFIAVIKKVNQKPDGPYIDEEKYWLHNLMRSMYKNNEIVLVRVLLGFLLSPLNPSPPSFVRIVNPWKKMRDGERRCEAAVSVSVRLLCRHHSPPPAICCSESPSLFISLIVETYLMRNRLQELEAEHKQSREENLGIVKRFEVMEEMLESFASNNA</sequence>
<reference evidence="1 2" key="1">
    <citation type="submission" date="2022-03" db="EMBL/GenBank/DDBJ databases">
        <authorList>
            <person name="Nunn A."/>
            <person name="Chopra R."/>
            <person name="Nunn A."/>
            <person name="Contreras Garrido A."/>
        </authorList>
    </citation>
    <scope>NUCLEOTIDE SEQUENCE [LARGE SCALE GENOMIC DNA]</scope>
</reference>
<keyword evidence="2" id="KW-1185">Reference proteome</keyword>
<organism evidence="1 2">
    <name type="scientific">Thlaspi arvense</name>
    <name type="common">Field penny-cress</name>
    <dbReference type="NCBI Taxonomy" id="13288"/>
    <lineage>
        <taxon>Eukaryota</taxon>
        <taxon>Viridiplantae</taxon>
        <taxon>Streptophyta</taxon>
        <taxon>Embryophyta</taxon>
        <taxon>Tracheophyta</taxon>
        <taxon>Spermatophyta</taxon>
        <taxon>Magnoliopsida</taxon>
        <taxon>eudicotyledons</taxon>
        <taxon>Gunneridae</taxon>
        <taxon>Pentapetalae</taxon>
        <taxon>rosids</taxon>
        <taxon>malvids</taxon>
        <taxon>Brassicales</taxon>
        <taxon>Brassicaceae</taxon>
        <taxon>Thlaspideae</taxon>
        <taxon>Thlaspi</taxon>
    </lineage>
</organism>
<dbReference type="EMBL" id="OU466862">
    <property type="protein sequence ID" value="CAH2070624.1"/>
    <property type="molecule type" value="Genomic_DNA"/>
</dbReference>
<evidence type="ECO:0000313" key="2">
    <source>
        <dbReference type="Proteomes" id="UP000836841"/>
    </source>
</evidence>
<evidence type="ECO:0000313" key="1">
    <source>
        <dbReference type="EMBL" id="CAH2070624.1"/>
    </source>
</evidence>
<proteinExistence type="predicted"/>
<gene>
    <name evidence="1" type="ORF">TAV2_LOCUS20869</name>
</gene>
<feature type="non-terminal residue" evidence="1">
    <location>
        <position position="227"/>
    </location>
</feature>
<protein>
    <submittedName>
        <fullName evidence="1">Uncharacterized protein</fullName>
    </submittedName>
</protein>
<dbReference type="Proteomes" id="UP000836841">
    <property type="component" value="Chromosome 6"/>
</dbReference>
<name>A0AAU9SSK9_THLAR</name>
<accession>A0AAU9SSK9</accession>